<keyword evidence="8" id="KW-1185">Reference proteome</keyword>
<protein>
    <submittedName>
        <fullName evidence="7">Alpha/beta hydrolase</fullName>
    </submittedName>
</protein>
<dbReference type="Gene3D" id="3.40.50.1820">
    <property type="entry name" value="alpha/beta hydrolase"/>
    <property type="match status" value="1"/>
</dbReference>
<gene>
    <name evidence="7" type="ORF">GCM10022236_36860</name>
</gene>
<evidence type="ECO:0000259" key="5">
    <source>
        <dbReference type="Pfam" id="PF00561"/>
    </source>
</evidence>
<organism evidence="7 8">
    <name type="scientific">Microlunatus ginsengisoli</name>
    <dbReference type="NCBI Taxonomy" id="363863"/>
    <lineage>
        <taxon>Bacteria</taxon>
        <taxon>Bacillati</taxon>
        <taxon>Actinomycetota</taxon>
        <taxon>Actinomycetes</taxon>
        <taxon>Propionibacteriales</taxon>
        <taxon>Propionibacteriaceae</taxon>
        <taxon>Microlunatus</taxon>
    </lineage>
</organism>
<keyword evidence="2 7" id="KW-0378">Hydrolase</keyword>
<dbReference type="Pfam" id="PF00561">
    <property type="entry name" value="Abhydrolase_1"/>
    <property type="match status" value="1"/>
</dbReference>
<dbReference type="PANTHER" id="PTHR43248">
    <property type="entry name" value="2-SUCCINYL-6-HYDROXY-2,4-CYCLOHEXADIENE-1-CARBOXYLATE SYNTHASE"/>
    <property type="match status" value="1"/>
</dbReference>
<accession>A0ABP7AFA1</accession>
<dbReference type="PROSITE" id="PS51257">
    <property type="entry name" value="PROKAR_LIPOPROTEIN"/>
    <property type="match status" value="1"/>
</dbReference>
<dbReference type="InterPro" id="IPR029058">
    <property type="entry name" value="AB_hydrolase_fold"/>
</dbReference>
<dbReference type="PANTHER" id="PTHR43248:SF25">
    <property type="entry name" value="AB HYDROLASE-1 DOMAIN-CONTAINING PROTEIN-RELATED"/>
    <property type="match status" value="1"/>
</dbReference>
<feature type="domain" description="Peptidase S33 tripeptidyl aminopeptidase-like C-terminal" evidence="6">
    <location>
        <begin position="422"/>
        <end position="520"/>
    </location>
</feature>
<sequence length="520" mass="53562">MGLARRAAAALAVALLGLGGCAAPTPSPARSAQLPSEPARLPSRPADGRPVQPVPDVRPEGFAEPPPGAGLDRYRGQRLRWQACGSLQCATLLVPLDYARPDGTAITLTIGRRPYGGADGSGRVVFANPGGPGGSGLSFLAGLDGNPFGPVDVVSWDPRGSGASTPVRCWGDTAMDAYAGLDLSADDPAERTALVDGAQRFGLSCLAGSGALLAHLSTAETARDLDLIRSALGLATLDYVGLSNGTLIGADYAQLFPDRVGRFVLDGAVNISGSPVLQLQGFDRALEAMADWCVSRTSKCALGTTRADVIGIISGLWTRLEQRPLAVGDRTLTQTLAADATLQALYAGEGGYPVLIDALDRAERRGDGSRLLRLADGLLGRRADGSWTQFAVAYPASHCADEPNTGLAAAWQDAAAEARKAPIFGPVVGADVECAVWPVDAPKGLGKVTAPTAPPLIVIGTTGDPATPYEWAQGMAGQLPSAILVTHRGTGHTAFGSACYAEIVRPYLADGRLPQSGTAC</sequence>
<feature type="chain" id="PRO_5045275016" evidence="4">
    <location>
        <begin position="23"/>
        <end position="520"/>
    </location>
</feature>
<dbReference type="InterPro" id="IPR051601">
    <property type="entry name" value="Serine_prot/Carboxylest_S33"/>
</dbReference>
<feature type="signal peptide" evidence="4">
    <location>
        <begin position="1"/>
        <end position="22"/>
    </location>
</feature>
<evidence type="ECO:0000256" key="3">
    <source>
        <dbReference type="SAM" id="MobiDB-lite"/>
    </source>
</evidence>
<dbReference type="Proteomes" id="UP001501490">
    <property type="component" value="Unassembled WGS sequence"/>
</dbReference>
<dbReference type="InterPro" id="IPR000073">
    <property type="entry name" value="AB_hydrolase_1"/>
</dbReference>
<dbReference type="EMBL" id="BAABAB010000027">
    <property type="protein sequence ID" value="GAA3630947.1"/>
    <property type="molecule type" value="Genomic_DNA"/>
</dbReference>
<keyword evidence="4" id="KW-0732">Signal</keyword>
<reference evidence="8" key="1">
    <citation type="journal article" date="2019" name="Int. J. Syst. Evol. Microbiol.">
        <title>The Global Catalogue of Microorganisms (GCM) 10K type strain sequencing project: providing services to taxonomists for standard genome sequencing and annotation.</title>
        <authorList>
            <consortium name="The Broad Institute Genomics Platform"/>
            <consortium name="The Broad Institute Genome Sequencing Center for Infectious Disease"/>
            <person name="Wu L."/>
            <person name="Ma J."/>
        </authorList>
    </citation>
    <scope>NUCLEOTIDE SEQUENCE [LARGE SCALE GENOMIC DNA]</scope>
    <source>
        <strain evidence="8">JCM 16929</strain>
    </source>
</reference>
<evidence type="ECO:0000313" key="7">
    <source>
        <dbReference type="EMBL" id="GAA3630947.1"/>
    </source>
</evidence>
<evidence type="ECO:0000256" key="1">
    <source>
        <dbReference type="ARBA" id="ARBA00010088"/>
    </source>
</evidence>
<comment type="caution">
    <text evidence="7">The sequence shown here is derived from an EMBL/GenBank/DDBJ whole genome shotgun (WGS) entry which is preliminary data.</text>
</comment>
<evidence type="ECO:0000313" key="8">
    <source>
        <dbReference type="Proteomes" id="UP001501490"/>
    </source>
</evidence>
<dbReference type="GO" id="GO:0016787">
    <property type="term" value="F:hydrolase activity"/>
    <property type="evidence" value="ECO:0007669"/>
    <property type="project" value="UniProtKB-KW"/>
</dbReference>
<evidence type="ECO:0000256" key="2">
    <source>
        <dbReference type="ARBA" id="ARBA00022801"/>
    </source>
</evidence>
<dbReference type="Pfam" id="PF08386">
    <property type="entry name" value="Abhydrolase_4"/>
    <property type="match status" value="1"/>
</dbReference>
<evidence type="ECO:0000259" key="6">
    <source>
        <dbReference type="Pfam" id="PF08386"/>
    </source>
</evidence>
<evidence type="ECO:0000256" key="4">
    <source>
        <dbReference type="SAM" id="SignalP"/>
    </source>
</evidence>
<name>A0ABP7AFA1_9ACTN</name>
<dbReference type="SUPFAM" id="SSF53474">
    <property type="entry name" value="alpha/beta-Hydrolases"/>
    <property type="match status" value="1"/>
</dbReference>
<dbReference type="RefSeq" id="WP_344807285.1">
    <property type="nucleotide sequence ID" value="NZ_BAABAB010000027.1"/>
</dbReference>
<feature type="region of interest" description="Disordered" evidence="3">
    <location>
        <begin position="24"/>
        <end position="71"/>
    </location>
</feature>
<proteinExistence type="inferred from homology"/>
<feature type="domain" description="AB hydrolase-1" evidence="5">
    <location>
        <begin position="128"/>
        <end position="271"/>
    </location>
</feature>
<comment type="similarity">
    <text evidence="1">Belongs to the peptidase S33 family.</text>
</comment>
<dbReference type="InterPro" id="IPR013595">
    <property type="entry name" value="Pept_S33_TAP-like_C"/>
</dbReference>